<protein>
    <submittedName>
        <fullName evidence="1">Uncharacterized protein</fullName>
    </submittedName>
</protein>
<dbReference type="AlphaFoldDB" id="A0A0Q0IAR4"/>
<name>A0A0Q0IAR4_PSEAP</name>
<evidence type="ECO:0000313" key="2">
    <source>
        <dbReference type="Proteomes" id="UP000274541"/>
    </source>
</evidence>
<reference evidence="1 2" key="1">
    <citation type="submission" date="2018-08" db="EMBL/GenBank/DDBJ databases">
        <title>Recombination of ecologically and evolutionarily significant loci maintains genetic cohesion in the Pseudomonas syringae species complex.</title>
        <authorList>
            <person name="Dillon M."/>
            <person name="Thakur S."/>
            <person name="Almeida R.N.D."/>
            <person name="Weir B.S."/>
            <person name="Guttman D.S."/>
        </authorList>
    </citation>
    <scope>NUCLEOTIDE SEQUENCE [LARGE SCALE GENOMIC DNA]</scope>
    <source>
        <strain evidence="1 2">ICMP 4388</strain>
    </source>
</reference>
<sequence>MIKQQSITVMNLYEEITKQGYRIEEMRSHSNKNRVYIINENNERIGYYSKMEGTKAKIILKKEPLFEDYCADNGFLESLRFPRNANGSAYKAINNLYKKFVAWKKTEEMNKCFDKVLNELISTEKNN</sequence>
<dbReference type="EMBL" id="RBPX01000180">
    <property type="protein sequence ID" value="RMO65429.1"/>
    <property type="molecule type" value="Genomic_DNA"/>
</dbReference>
<dbReference type="Proteomes" id="UP000274541">
    <property type="component" value="Unassembled WGS sequence"/>
</dbReference>
<evidence type="ECO:0000313" key="1">
    <source>
        <dbReference type="EMBL" id="RMO65429.1"/>
    </source>
</evidence>
<organism evidence="1 2">
    <name type="scientific">Pseudomonas syringae pv. aptata</name>
    <dbReference type="NCBI Taxonomy" id="83167"/>
    <lineage>
        <taxon>Bacteria</taxon>
        <taxon>Pseudomonadati</taxon>
        <taxon>Pseudomonadota</taxon>
        <taxon>Gammaproteobacteria</taxon>
        <taxon>Pseudomonadales</taxon>
        <taxon>Pseudomonadaceae</taxon>
        <taxon>Pseudomonas</taxon>
        <taxon>Pseudomonas syringae</taxon>
    </lineage>
</organism>
<proteinExistence type="predicted"/>
<accession>A0A0Q0IAR4</accession>
<comment type="caution">
    <text evidence="1">The sequence shown here is derived from an EMBL/GenBank/DDBJ whole genome shotgun (WGS) entry which is preliminary data.</text>
</comment>
<gene>
    <name evidence="1" type="ORF">ALQ37_200242</name>
</gene>